<name>A0A2S7UUI1_9GAMM</name>
<dbReference type="Gene3D" id="1.10.357.10">
    <property type="entry name" value="Tetracycline Repressor, domain 2"/>
    <property type="match status" value="1"/>
</dbReference>
<dbReference type="Proteomes" id="UP000239007">
    <property type="component" value="Unassembled WGS sequence"/>
</dbReference>
<dbReference type="InterPro" id="IPR009057">
    <property type="entry name" value="Homeodomain-like_sf"/>
</dbReference>
<dbReference type="SUPFAM" id="SSF48498">
    <property type="entry name" value="Tetracyclin repressor-like, C-terminal domain"/>
    <property type="match status" value="1"/>
</dbReference>
<dbReference type="InterPro" id="IPR001647">
    <property type="entry name" value="HTH_TetR"/>
</dbReference>
<dbReference type="SUPFAM" id="SSF46689">
    <property type="entry name" value="Homeodomain-like"/>
    <property type="match status" value="1"/>
</dbReference>
<dbReference type="PRINTS" id="PR00455">
    <property type="entry name" value="HTHTETR"/>
</dbReference>
<reference evidence="6 7" key="1">
    <citation type="submission" date="2016-12" db="EMBL/GenBank/DDBJ databases">
        <title>Diversity of luminous bacteria.</title>
        <authorList>
            <person name="Yoshizawa S."/>
            <person name="Kogure K."/>
        </authorList>
    </citation>
    <scope>NUCLEOTIDE SEQUENCE [LARGE SCALE GENOMIC DNA]</scope>
    <source>
        <strain evidence="6 7">SA4-48</strain>
    </source>
</reference>
<proteinExistence type="predicted"/>
<dbReference type="PROSITE" id="PS01081">
    <property type="entry name" value="HTH_TETR_1"/>
    <property type="match status" value="1"/>
</dbReference>
<feature type="domain" description="HTH tetR-type" evidence="5">
    <location>
        <begin position="7"/>
        <end position="67"/>
    </location>
</feature>
<comment type="caution">
    <text evidence="6">The sequence shown here is derived from an EMBL/GenBank/DDBJ whole genome shotgun (WGS) entry which is preliminary data.</text>
</comment>
<evidence type="ECO:0000256" key="4">
    <source>
        <dbReference type="PROSITE-ProRule" id="PRU00335"/>
    </source>
</evidence>
<keyword evidence="7" id="KW-1185">Reference proteome</keyword>
<evidence type="ECO:0000256" key="1">
    <source>
        <dbReference type="ARBA" id="ARBA00023015"/>
    </source>
</evidence>
<keyword evidence="1" id="KW-0805">Transcription regulation</keyword>
<dbReference type="PANTHER" id="PTHR47506">
    <property type="entry name" value="TRANSCRIPTIONAL REGULATORY PROTEIN"/>
    <property type="match status" value="1"/>
</dbReference>
<dbReference type="Pfam" id="PF16925">
    <property type="entry name" value="TetR_C_13"/>
    <property type="match status" value="1"/>
</dbReference>
<keyword evidence="3" id="KW-0804">Transcription</keyword>
<evidence type="ECO:0000313" key="7">
    <source>
        <dbReference type="Proteomes" id="UP000239007"/>
    </source>
</evidence>
<dbReference type="InterPro" id="IPR011075">
    <property type="entry name" value="TetR_C"/>
</dbReference>
<feature type="DNA-binding region" description="H-T-H motif" evidence="4">
    <location>
        <begin position="30"/>
        <end position="49"/>
    </location>
</feature>
<dbReference type="PROSITE" id="PS50977">
    <property type="entry name" value="HTH_TETR_2"/>
    <property type="match status" value="1"/>
</dbReference>
<keyword evidence="2 4" id="KW-0238">DNA-binding</keyword>
<organism evidence="6 7">
    <name type="scientific">Psychrosphaera saromensis</name>
    <dbReference type="NCBI Taxonomy" id="716813"/>
    <lineage>
        <taxon>Bacteria</taxon>
        <taxon>Pseudomonadati</taxon>
        <taxon>Pseudomonadota</taxon>
        <taxon>Gammaproteobacteria</taxon>
        <taxon>Alteromonadales</taxon>
        <taxon>Pseudoalteromonadaceae</taxon>
        <taxon>Psychrosphaera</taxon>
    </lineage>
</organism>
<evidence type="ECO:0000313" key="6">
    <source>
        <dbReference type="EMBL" id="PQJ53646.1"/>
    </source>
</evidence>
<dbReference type="Pfam" id="PF00440">
    <property type="entry name" value="TetR_N"/>
    <property type="match status" value="1"/>
</dbReference>
<protein>
    <recommendedName>
        <fullName evidence="5">HTH tetR-type domain-containing protein</fullName>
    </recommendedName>
</protein>
<dbReference type="AlphaFoldDB" id="A0A2S7UUI1"/>
<evidence type="ECO:0000256" key="3">
    <source>
        <dbReference type="ARBA" id="ARBA00023163"/>
    </source>
</evidence>
<accession>A0A2S7UUI1</accession>
<dbReference type="OrthoDB" id="5816932at2"/>
<dbReference type="PANTHER" id="PTHR47506:SF1">
    <property type="entry name" value="HTH-TYPE TRANSCRIPTIONAL REGULATOR YJDC"/>
    <property type="match status" value="1"/>
</dbReference>
<dbReference type="InterPro" id="IPR036271">
    <property type="entry name" value="Tet_transcr_reg_TetR-rel_C_sf"/>
</dbReference>
<dbReference type="GO" id="GO:0003677">
    <property type="term" value="F:DNA binding"/>
    <property type="evidence" value="ECO:0007669"/>
    <property type="project" value="UniProtKB-UniRule"/>
</dbReference>
<gene>
    <name evidence="6" type="ORF">BTO11_08180</name>
</gene>
<evidence type="ECO:0000259" key="5">
    <source>
        <dbReference type="PROSITE" id="PS50977"/>
    </source>
</evidence>
<sequence length="199" mass="22269">MALRDPDKTRTNIMEVAAAIFHQKGFKGTSLSDILSEAQISKGALYHHFSNKQELLYAVFDEVYQAKFLERWINITTAQNPIDEIINIVDALSLEGSDEEMCCGCPVHNISSELASVDENIRHRVDGLFCQIQKIISQGIDKAKLNGDVGSSVDSKQISLFFMCIMSGIPQMVKSCQDREVYTQLTSALSDYVKQLKNK</sequence>
<dbReference type="RefSeq" id="WP_105052135.1">
    <property type="nucleotide sequence ID" value="NZ_BMYG01000002.1"/>
</dbReference>
<evidence type="ECO:0000256" key="2">
    <source>
        <dbReference type="ARBA" id="ARBA00023125"/>
    </source>
</evidence>
<dbReference type="InterPro" id="IPR023772">
    <property type="entry name" value="DNA-bd_HTH_TetR-type_CS"/>
</dbReference>
<dbReference type="EMBL" id="MSCH01000003">
    <property type="protein sequence ID" value="PQJ53646.1"/>
    <property type="molecule type" value="Genomic_DNA"/>
</dbReference>